<keyword evidence="5" id="KW-1185">Reference proteome</keyword>
<reference evidence="4" key="2">
    <citation type="journal article" date="2023" name="Nat. Commun.">
        <title>Cultivation of marine bacteria of the SAR202 clade.</title>
        <authorList>
            <person name="Lim Y."/>
            <person name="Seo J.H."/>
            <person name="Giovannoni S.J."/>
            <person name="Kang I."/>
            <person name="Cho J.C."/>
        </authorList>
    </citation>
    <scope>NUCLEOTIDE SEQUENCE</scope>
    <source>
        <strain evidence="4">JH1073</strain>
    </source>
</reference>
<sequence>MITKRILTVSAMSVMALGLIAASACGSDTKSPGGIEHVADGGDDAAPKIGAVVEHDPTTIEPADPNAVDQGMLIGGDAGADGDMIVVLDGAIAVGSEGIADPTDGTRLNDDELYPNGEPRGGVEPLDTDSSRDLMDPATGLIRDPAEVDNLEVSDGLPLAEGVLNPDSCENVLPPAPEPFEIKTHSATDSAKADNSAVETMCTAWYASDLNEHSVSVALILMSDVEAAADHYDVLRSQFSQGGIEFEEQLDRTGDWLTATIDQGGIGSMVVLRIGENLVSVHNGPTSDQKEWDSRWMLDLAHSTLERVS</sequence>
<dbReference type="AlphaFoldDB" id="A0AAJ5ZL34"/>
<feature type="signal peptide" evidence="2">
    <location>
        <begin position="1"/>
        <end position="26"/>
    </location>
</feature>
<reference evidence="5 6" key="1">
    <citation type="submission" date="2019-11" db="EMBL/GenBank/DDBJ databases">
        <authorList>
            <person name="Cho J.-C."/>
        </authorList>
    </citation>
    <scope>NUCLEOTIDE SEQUENCE [LARGE SCALE GENOMIC DNA]</scope>
    <source>
        <strain evidence="4 5">JH1073</strain>
        <strain evidence="3 6">JH702</strain>
    </source>
</reference>
<dbReference type="EMBL" id="CP046147">
    <property type="protein sequence ID" value="WFG40651.1"/>
    <property type="molecule type" value="Genomic_DNA"/>
</dbReference>
<evidence type="ECO:0008006" key="7">
    <source>
        <dbReference type="Google" id="ProtNLM"/>
    </source>
</evidence>
<evidence type="ECO:0000256" key="2">
    <source>
        <dbReference type="SAM" id="SignalP"/>
    </source>
</evidence>
<protein>
    <recommendedName>
        <fullName evidence="7">Thioredoxin domain-containing protein</fullName>
    </recommendedName>
</protein>
<evidence type="ECO:0000313" key="3">
    <source>
        <dbReference type="EMBL" id="MDG0866562.1"/>
    </source>
</evidence>
<dbReference type="Proteomes" id="UP001219901">
    <property type="component" value="Chromosome"/>
</dbReference>
<keyword evidence="2" id="KW-0732">Signal</keyword>
<evidence type="ECO:0000256" key="1">
    <source>
        <dbReference type="SAM" id="MobiDB-lite"/>
    </source>
</evidence>
<feature type="region of interest" description="Disordered" evidence="1">
    <location>
        <begin position="97"/>
        <end position="132"/>
    </location>
</feature>
<reference evidence="5" key="3">
    <citation type="submission" date="2023-06" db="EMBL/GenBank/DDBJ databases">
        <title>Pangenomics reveal diversification of enzyme families and niche specialization in globally abundant SAR202 bacteria.</title>
        <authorList>
            <person name="Saw J.H.W."/>
        </authorList>
    </citation>
    <scope>NUCLEOTIDE SEQUENCE [LARGE SCALE GENOMIC DNA]</scope>
    <source>
        <strain evidence="5">JH1073</strain>
    </source>
</reference>
<gene>
    <name evidence="3" type="ORF">GKO46_05670</name>
    <name evidence="4" type="ORF">GKO48_13915</name>
</gene>
<name>A0AAJ5ZL34_9CHLR</name>
<proteinExistence type="predicted"/>
<dbReference type="RefSeq" id="WP_342824086.1">
    <property type="nucleotide sequence ID" value="NZ_CP046146.1"/>
</dbReference>
<organism evidence="4 5">
    <name type="scientific">Candidatus Lucifugimonas marina</name>
    <dbReference type="NCBI Taxonomy" id="3038979"/>
    <lineage>
        <taxon>Bacteria</taxon>
        <taxon>Bacillati</taxon>
        <taxon>Chloroflexota</taxon>
        <taxon>Dehalococcoidia</taxon>
        <taxon>SAR202 cluster</taxon>
        <taxon>Candidatus Lucifugimonadales</taxon>
        <taxon>Candidatus Lucifugimonadaceae</taxon>
        <taxon>Candidatus Lucifugimonas</taxon>
    </lineage>
</organism>
<dbReference type="Proteomes" id="UP001321249">
    <property type="component" value="Unassembled WGS sequence"/>
</dbReference>
<evidence type="ECO:0000313" key="6">
    <source>
        <dbReference type="Proteomes" id="UP001321249"/>
    </source>
</evidence>
<dbReference type="EMBL" id="WMBE01000002">
    <property type="protein sequence ID" value="MDG0866562.1"/>
    <property type="molecule type" value="Genomic_DNA"/>
</dbReference>
<evidence type="ECO:0000313" key="4">
    <source>
        <dbReference type="EMBL" id="WFG40651.1"/>
    </source>
</evidence>
<accession>A0AAJ5ZL34</accession>
<evidence type="ECO:0000313" key="5">
    <source>
        <dbReference type="Proteomes" id="UP001219901"/>
    </source>
</evidence>
<feature type="chain" id="PRO_5042507015" description="Thioredoxin domain-containing protein" evidence="2">
    <location>
        <begin position="27"/>
        <end position="309"/>
    </location>
</feature>
<dbReference type="PROSITE" id="PS51257">
    <property type="entry name" value="PROKAR_LIPOPROTEIN"/>
    <property type="match status" value="1"/>
</dbReference>